<reference evidence="1 2" key="1">
    <citation type="submission" date="2020-07" db="EMBL/GenBank/DDBJ databases">
        <title>Genomic characterization of Flavobacterium psychrophilum strains.</title>
        <authorList>
            <person name="Castillo D."/>
            <person name="Jorgensen J."/>
            <person name="Middelboe M."/>
        </authorList>
    </citation>
    <scope>NUCLEOTIDE SEQUENCE [LARGE SCALE GENOMIC DNA]</scope>
    <source>
        <strain evidence="1 2">FPS-R7</strain>
    </source>
</reference>
<name>A0A7U2RA93_FLAPS</name>
<dbReference type="EMBL" id="CP059075">
    <property type="protein sequence ID" value="QRE04084.1"/>
    <property type="molecule type" value="Genomic_DNA"/>
</dbReference>
<organism evidence="1 2">
    <name type="scientific">Flavobacterium psychrophilum</name>
    <dbReference type="NCBI Taxonomy" id="96345"/>
    <lineage>
        <taxon>Bacteria</taxon>
        <taxon>Pseudomonadati</taxon>
        <taxon>Bacteroidota</taxon>
        <taxon>Flavobacteriia</taxon>
        <taxon>Flavobacteriales</taxon>
        <taxon>Flavobacteriaceae</taxon>
        <taxon>Flavobacterium</taxon>
    </lineage>
</organism>
<dbReference type="InterPro" id="IPR032774">
    <property type="entry name" value="WG_beta_rep"/>
</dbReference>
<accession>A0A7U2RA93</accession>
<gene>
    <name evidence="1" type="ORF">H0H26_00295</name>
</gene>
<protein>
    <submittedName>
        <fullName evidence="1">Uncharacterized protein</fullName>
    </submittedName>
</protein>
<proteinExistence type="predicted"/>
<dbReference type="AlphaFoldDB" id="A0A7U2RA93"/>
<evidence type="ECO:0000313" key="1">
    <source>
        <dbReference type="EMBL" id="QRE04084.1"/>
    </source>
</evidence>
<dbReference type="RefSeq" id="WP_094135144.1">
    <property type="nucleotide sequence ID" value="NZ_CP059075.1"/>
</dbReference>
<sequence>MKIEIEKLKQNSKYEYVYAFENNYAVFRTFNHKMGVINSAGNVVIKPVLHIFITKKDLRIYSN</sequence>
<evidence type="ECO:0000313" key="2">
    <source>
        <dbReference type="Proteomes" id="UP000596329"/>
    </source>
</evidence>
<dbReference type="Proteomes" id="UP000596329">
    <property type="component" value="Chromosome"/>
</dbReference>
<dbReference type="Pfam" id="PF14903">
    <property type="entry name" value="WG_beta_rep"/>
    <property type="match status" value="2"/>
</dbReference>